<dbReference type="GO" id="GO:0043130">
    <property type="term" value="F:ubiquitin binding"/>
    <property type="evidence" value="ECO:0007669"/>
    <property type="project" value="TreeGrafter"/>
</dbReference>
<gene>
    <name evidence="2" type="ORF">FSB_LOCUS34230</name>
</gene>
<name>A0A2N9H3F8_FAGSY</name>
<dbReference type="InterPro" id="IPR029071">
    <property type="entry name" value="Ubiquitin-like_domsf"/>
</dbReference>
<dbReference type="GO" id="GO:0043161">
    <property type="term" value="P:proteasome-mediated ubiquitin-dependent protein catabolic process"/>
    <property type="evidence" value="ECO:0007669"/>
    <property type="project" value="TreeGrafter"/>
</dbReference>
<dbReference type="GO" id="GO:0031593">
    <property type="term" value="F:polyubiquitin modification-dependent protein binding"/>
    <property type="evidence" value="ECO:0007669"/>
    <property type="project" value="TreeGrafter"/>
</dbReference>
<accession>A0A2N9H3F8</accession>
<dbReference type="EMBL" id="OIVN01002779">
    <property type="protein sequence ID" value="SPD06348.1"/>
    <property type="molecule type" value="Genomic_DNA"/>
</dbReference>
<dbReference type="PANTHER" id="PTHR10621">
    <property type="entry name" value="UV EXCISION REPAIR PROTEIN RAD23"/>
    <property type="match status" value="1"/>
</dbReference>
<dbReference type="PROSITE" id="PS50053">
    <property type="entry name" value="UBIQUITIN_2"/>
    <property type="match status" value="1"/>
</dbReference>
<dbReference type="Gene3D" id="3.10.20.90">
    <property type="entry name" value="Phosphatidylinositol 3-kinase Catalytic Subunit, Chain A, domain 1"/>
    <property type="match status" value="1"/>
</dbReference>
<dbReference type="Pfam" id="PF00240">
    <property type="entry name" value="ubiquitin"/>
    <property type="match status" value="1"/>
</dbReference>
<reference evidence="2" key="1">
    <citation type="submission" date="2018-02" db="EMBL/GenBank/DDBJ databases">
        <authorList>
            <person name="Cohen D.B."/>
            <person name="Kent A.D."/>
        </authorList>
    </citation>
    <scope>NUCLEOTIDE SEQUENCE</scope>
</reference>
<protein>
    <recommendedName>
        <fullName evidence="1">Ubiquitin-like domain-containing protein</fullName>
    </recommendedName>
</protein>
<proteinExistence type="predicted"/>
<dbReference type="CDD" id="cd17039">
    <property type="entry name" value="Ubl_ubiquitin_like"/>
    <property type="match status" value="1"/>
</dbReference>
<dbReference type="GO" id="GO:0070628">
    <property type="term" value="F:proteasome binding"/>
    <property type="evidence" value="ECO:0007669"/>
    <property type="project" value="TreeGrafter"/>
</dbReference>
<dbReference type="SMART" id="SM00213">
    <property type="entry name" value="UBQ"/>
    <property type="match status" value="1"/>
</dbReference>
<evidence type="ECO:0000259" key="1">
    <source>
        <dbReference type="PROSITE" id="PS50053"/>
    </source>
</evidence>
<organism evidence="2">
    <name type="scientific">Fagus sylvatica</name>
    <name type="common">Beechnut</name>
    <dbReference type="NCBI Taxonomy" id="28930"/>
    <lineage>
        <taxon>Eukaryota</taxon>
        <taxon>Viridiplantae</taxon>
        <taxon>Streptophyta</taxon>
        <taxon>Embryophyta</taxon>
        <taxon>Tracheophyta</taxon>
        <taxon>Spermatophyta</taxon>
        <taxon>Magnoliopsida</taxon>
        <taxon>eudicotyledons</taxon>
        <taxon>Gunneridae</taxon>
        <taxon>Pentapetalae</taxon>
        <taxon>rosids</taxon>
        <taxon>fabids</taxon>
        <taxon>Fagales</taxon>
        <taxon>Fagaceae</taxon>
        <taxon>Fagus</taxon>
    </lineage>
</organism>
<dbReference type="InterPro" id="IPR000626">
    <property type="entry name" value="Ubiquitin-like_dom"/>
</dbReference>
<dbReference type="PANTHER" id="PTHR10621:SF38">
    <property type="entry name" value="UBIQUITIN DOMAIN-CONTAINING PROTEIN 7SL RNA1-RELATED"/>
    <property type="match status" value="1"/>
</dbReference>
<evidence type="ECO:0000313" key="2">
    <source>
        <dbReference type="EMBL" id="SPD06348.1"/>
    </source>
</evidence>
<sequence length="221" mass="25730">MNVVIDYGSGTPFFLEVGFLDTVLEVKQKIEKDQGIPISKQKLFHFVFLREDLTIQHYKIVEHSRIYLVLGPESDIHRLFYMLNTDFFLREDNSDTDLALDHSLSEVSTDLVLAPPSPSRPSKVARYNLKVTVLTACGMKKIPMEVNAWNNVEVLKKEMEKLLELKFDLPGEGYIFFHNQEIMIDSRSFLWHQVRKGDTIQIIRLNTFMGSMPKRIYQVPY</sequence>
<feature type="domain" description="Ubiquitin-like" evidence="1">
    <location>
        <begin position="1"/>
        <end position="70"/>
    </location>
</feature>
<dbReference type="GO" id="GO:0005829">
    <property type="term" value="C:cytosol"/>
    <property type="evidence" value="ECO:0007669"/>
    <property type="project" value="TreeGrafter"/>
</dbReference>
<dbReference type="SUPFAM" id="SSF54236">
    <property type="entry name" value="Ubiquitin-like"/>
    <property type="match status" value="2"/>
</dbReference>
<dbReference type="AlphaFoldDB" id="A0A2N9H3F8"/>
<dbReference type="GO" id="GO:0005654">
    <property type="term" value="C:nucleoplasm"/>
    <property type="evidence" value="ECO:0007669"/>
    <property type="project" value="TreeGrafter"/>
</dbReference>